<name>A0A1F5A2I4_9BACT</name>
<protein>
    <submittedName>
        <fullName evidence="2">Uncharacterized protein</fullName>
    </submittedName>
</protein>
<evidence type="ECO:0000256" key="1">
    <source>
        <dbReference type="SAM" id="MobiDB-lite"/>
    </source>
</evidence>
<reference evidence="2 3" key="1">
    <citation type="journal article" date="2016" name="Nat. Commun.">
        <title>Thousands of microbial genomes shed light on interconnected biogeochemical processes in an aquifer system.</title>
        <authorList>
            <person name="Anantharaman K."/>
            <person name="Brown C.T."/>
            <person name="Hug L.A."/>
            <person name="Sharon I."/>
            <person name="Castelle C.J."/>
            <person name="Probst A.J."/>
            <person name="Thomas B.C."/>
            <person name="Singh A."/>
            <person name="Wilkins M.J."/>
            <person name="Karaoz U."/>
            <person name="Brodie E.L."/>
            <person name="Williams K.H."/>
            <person name="Hubbard S.S."/>
            <person name="Banfield J.F."/>
        </authorList>
    </citation>
    <scope>NUCLEOTIDE SEQUENCE [LARGE SCALE GENOMIC DNA]</scope>
</reference>
<feature type="region of interest" description="Disordered" evidence="1">
    <location>
        <begin position="39"/>
        <end position="63"/>
    </location>
</feature>
<feature type="compositionally biased region" description="Low complexity" evidence="1">
    <location>
        <begin position="46"/>
        <end position="59"/>
    </location>
</feature>
<organism evidence="2 3">
    <name type="scientific">Candidatus Amesbacteria bacterium RIFOXYD1_FULL_47_9</name>
    <dbReference type="NCBI Taxonomy" id="1797267"/>
    <lineage>
        <taxon>Bacteria</taxon>
        <taxon>Candidatus Amesiibacteriota</taxon>
    </lineage>
</organism>
<comment type="caution">
    <text evidence="2">The sequence shown here is derived from an EMBL/GenBank/DDBJ whole genome shotgun (WGS) entry which is preliminary data.</text>
</comment>
<proteinExistence type="predicted"/>
<dbReference type="Proteomes" id="UP000178579">
    <property type="component" value="Unassembled WGS sequence"/>
</dbReference>
<dbReference type="EMBL" id="MEXV01000028">
    <property type="protein sequence ID" value="OGD11974.1"/>
    <property type="molecule type" value="Genomic_DNA"/>
</dbReference>
<evidence type="ECO:0000313" key="3">
    <source>
        <dbReference type="Proteomes" id="UP000178579"/>
    </source>
</evidence>
<gene>
    <name evidence="2" type="ORF">A2576_04150</name>
</gene>
<sequence>MVSFITRLRRPKTLAFFGLLSLSLLSTLYLLSTRSSPPPPLPSSLPPLSGATPSSTLSPADAAKAEQTANDLYFAQTAQKLYAQYPFLRKLPIDTNKYTIVYDYQKQSLRVRLKKVSRKSVEKEINQTLTGIGVDLEKTAIYYLDQ</sequence>
<evidence type="ECO:0000313" key="2">
    <source>
        <dbReference type="EMBL" id="OGD11974.1"/>
    </source>
</evidence>
<accession>A0A1F5A2I4</accession>
<dbReference type="AlphaFoldDB" id="A0A1F5A2I4"/>